<keyword evidence="3" id="KW-1185">Reference proteome</keyword>
<feature type="compositionally biased region" description="Polar residues" evidence="1">
    <location>
        <begin position="371"/>
        <end position="381"/>
    </location>
</feature>
<dbReference type="Proteomes" id="UP000521872">
    <property type="component" value="Unassembled WGS sequence"/>
</dbReference>
<organism evidence="2 3">
    <name type="scientific">Agrocybe pediades</name>
    <dbReference type="NCBI Taxonomy" id="84607"/>
    <lineage>
        <taxon>Eukaryota</taxon>
        <taxon>Fungi</taxon>
        <taxon>Dikarya</taxon>
        <taxon>Basidiomycota</taxon>
        <taxon>Agaricomycotina</taxon>
        <taxon>Agaricomycetes</taxon>
        <taxon>Agaricomycetidae</taxon>
        <taxon>Agaricales</taxon>
        <taxon>Agaricineae</taxon>
        <taxon>Strophariaceae</taxon>
        <taxon>Agrocybe</taxon>
    </lineage>
</organism>
<name>A0A8H4R4R6_9AGAR</name>
<feature type="region of interest" description="Disordered" evidence="1">
    <location>
        <begin position="316"/>
        <end position="473"/>
    </location>
</feature>
<comment type="caution">
    <text evidence="2">The sequence shown here is derived from an EMBL/GenBank/DDBJ whole genome shotgun (WGS) entry which is preliminary data.</text>
</comment>
<dbReference type="EMBL" id="JAACJL010000002">
    <property type="protein sequence ID" value="KAF4622299.1"/>
    <property type="molecule type" value="Genomic_DNA"/>
</dbReference>
<evidence type="ECO:0000313" key="3">
    <source>
        <dbReference type="Proteomes" id="UP000521872"/>
    </source>
</evidence>
<feature type="compositionally biased region" description="Low complexity" evidence="1">
    <location>
        <begin position="396"/>
        <end position="414"/>
    </location>
</feature>
<proteinExistence type="predicted"/>
<feature type="region of interest" description="Disordered" evidence="1">
    <location>
        <begin position="97"/>
        <end position="127"/>
    </location>
</feature>
<evidence type="ECO:0000256" key="1">
    <source>
        <dbReference type="SAM" id="MobiDB-lite"/>
    </source>
</evidence>
<protein>
    <submittedName>
        <fullName evidence="2">Uncharacterized protein</fullName>
    </submittedName>
</protein>
<gene>
    <name evidence="2" type="ORF">D9613_009203</name>
</gene>
<sequence length="473" mass="51767">MADINTSVFTSIVFYFQSLWASFLGIFSRTDKAPDDIEAGIAPIPGPKSRTVSQLEKGLPVNNLVAAIDNISHSVPSGDDFVEVELHAVPKEPIVRSNNVERDLSSNRTSVNYDHPSRRPSRRESAVDPMKARVLDDTFRHVQDKTLDVVKQVVITPGTVFPTACSAQIEYYDGPIAQACEVEYWTGAPVVESYSAEVEYCDVPAVESPGMEVESSFSSVESSYTQVSTCPVVPGTKDVVHVEVEDDAGAEYDEYAADRELDEIELCIKELEATLNSFKAPLRTRPISPIPPAIKSETAQAPRLKRKHRVQFAMYHEEVPCPTQAERTTGAQQQQRDRKSKKREDDLSDVISQFPDIPAFVPTCPPGRVSPGTQIPASVSSKYAYRASPDSRRHSSASSSSSDASRSSYGTRSSGSDKEQTSTAPSSPDSAGPEPLDARRLSSPVWFADRKLAMPGSEAPRTAPLRVAKRSRN</sequence>
<dbReference type="AlphaFoldDB" id="A0A8H4R4R6"/>
<reference evidence="2 3" key="1">
    <citation type="submission" date="2019-12" db="EMBL/GenBank/DDBJ databases">
        <authorList>
            <person name="Floudas D."/>
            <person name="Bentzer J."/>
            <person name="Ahren D."/>
            <person name="Johansson T."/>
            <person name="Persson P."/>
            <person name="Tunlid A."/>
        </authorList>
    </citation>
    <scope>NUCLEOTIDE SEQUENCE [LARGE SCALE GENOMIC DNA]</scope>
    <source>
        <strain evidence="2 3">CBS 102.39</strain>
    </source>
</reference>
<evidence type="ECO:0000313" key="2">
    <source>
        <dbReference type="EMBL" id="KAF4622299.1"/>
    </source>
</evidence>
<accession>A0A8H4R4R6</accession>